<dbReference type="AlphaFoldDB" id="A0AAV8XVU1"/>
<dbReference type="InterPro" id="IPR000618">
    <property type="entry name" value="Insect_cuticle"/>
</dbReference>
<evidence type="ECO:0000256" key="2">
    <source>
        <dbReference type="PROSITE-ProRule" id="PRU00497"/>
    </source>
</evidence>
<dbReference type="PROSITE" id="PS51155">
    <property type="entry name" value="CHIT_BIND_RR_2"/>
    <property type="match status" value="1"/>
</dbReference>
<dbReference type="PANTHER" id="PTHR10380">
    <property type="entry name" value="CUTICLE PROTEIN"/>
    <property type="match status" value="1"/>
</dbReference>
<evidence type="ECO:0000256" key="1">
    <source>
        <dbReference type="ARBA" id="ARBA00022460"/>
    </source>
</evidence>
<comment type="caution">
    <text evidence="4">The sequence shown here is derived from an EMBL/GenBank/DDBJ whole genome shotgun (WGS) entry which is preliminary data.</text>
</comment>
<dbReference type="Pfam" id="PF00379">
    <property type="entry name" value="Chitin_bind_4"/>
    <property type="match status" value="1"/>
</dbReference>
<keyword evidence="1 2" id="KW-0193">Cuticle</keyword>
<proteinExistence type="predicted"/>
<dbReference type="InterPro" id="IPR031311">
    <property type="entry name" value="CHIT_BIND_RR_consensus"/>
</dbReference>
<evidence type="ECO:0000313" key="5">
    <source>
        <dbReference type="Proteomes" id="UP001162162"/>
    </source>
</evidence>
<feature type="chain" id="PRO_5043642275" evidence="3">
    <location>
        <begin position="32"/>
        <end position="116"/>
    </location>
</feature>
<dbReference type="PROSITE" id="PS00233">
    <property type="entry name" value="CHIT_BIND_RR_1"/>
    <property type="match status" value="1"/>
</dbReference>
<dbReference type="EMBL" id="JAPWTK010000321">
    <property type="protein sequence ID" value="KAJ8942559.1"/>
    <property type="molecule type" value="Genomic_DNA"/>
</dbReference>
<dbReference type="PANTHER" id="PTHR10380:SF241">
    <property type="entry name" value="CUTICULAR PROTEIN 47EG-RELATED"/>
    <property type="match status" value="1"/>
</dbReference>
<dbReference type="InterPro" id="IPR050468">
    <property type="entry name" value="Cuticle_Struct_Prot"/>
</dbReference>
<evidence type="ECO:0000313" key="4">
    <source>
        <dbReference type="EMBL" id="KAJ8942559.1"/>
    </source>
</evidence>
<dbReference type="PRINTS" id="PR00947">
    <property type="entry name" value="CUTICLE"/>
</dbReference>
<keyword evidence="5" id="KW-1185">Reference proteome</keyword>
<sequence>MIVTPVERHVQTSTGGQIVFFALCLAVLAEANERDQNTIVRQQKEVNSDGTHSYLFETGNGIYEDRQGYPKSPHTQALQGQFQYVSPEGKLIYLSYVADENGFQPQGDHIPTPPSP</sequence>
<name>A0AAV8XVU1_9CUCU</name>
<feature type="signal peptide" evidence="3">
    <location>
        <begin position="1"/>
        <end position="31"/>
    </location>
</feature>
<evidence type="ECO:0000256" key="3">
    <source>
        <dbReference type="SAM" id="SignalP"/>
    </source>
</evidence>
<dbReference type="GO" id="GO:0008010">
    <property type="term" value="F:structural constituent of chitin-based larval cuticle"/>
    <property type="evidence" value="ECO:0007669"/>
    <property type="project" value="TreeGrafter"/>
</dbReference>
<organism evidence="4 5">
    <name type="scientific">Aromia moschata</name>
    <dbReference type="NCBI Taxonomy" id="1265417"/>
    <lineage>
        <taxon>Eukaryota</taxon>
        <taxon>Metazoa</taxon>
        <taxon>Ecdysozoa</taxon>
        <taxon>Arthropoda</taxon>
        <taxon>Hexapoda</taxon>
        <taxon>Insecta</taxon>
        <taxon>Pterygota</taxon>
        <taxon>Neoptera</taxon>
        <taxon>Endopterygota</taxon>
        <taxon>Coleoptera</taxon>
        <taxon>Polyphaga</taxon>
        <taxon>Cucujiformia</taxon>
        <taxon>Chrysomeloidea</taxon>
        <taxon>Cerambycidae</taxon>
        <taxon>Cerambycinae</taxon>
        <taxon>Callichromatini</taxon>
        <taxon>Aromia</taxon>
    </lineage>
</organism>
<accession>A0AAV8XVU1</accession>
<reference evidence="4" key="1">
    <citation type="journal article" date="2023" name="Insect Mol. Biol.">
        <title>Genome sequencing provides insights into the evolution of gene families encoding plant cell wall-degrading enzymes in longhorned beetles.</title>
        <authorList>
            <person name="Shin N.R."/>
            <person name="Okamura Y."/>
            <person name="Kirsch R."/>
            <person name="Pauchet Y."/>
        </authorList>
    </citation>
    <scope>NUCLEOTIDE SEQUENCE</scope>
    <source>
        <strain evidence="4">AMC_N1</strain>
    </source>
</reference>
<dbReference type="Proteomes" id="UP001162162">
    <property type="component" value="Unassembled WGS sequence"/>
</dbReference>
<gene>
    <name evidence="4" type="ORF">NQ318_021961</name>
</gene>
<dbReference type="GO" id="GO:0062129">
    <property type="term" value="C:chitin-based extracellular matrix"/>
    <property type="evidence" value="ECO:0007669"/>
    <property type="project" value="TreeGrafter"/>
</dbReference>
<keyword evidence="3" id="KW-0732">Signal</keyword>
<protein>
    <submittedName>
        <fullName evidence="4">Uncharacterized protein</fullName>
    </submittedName>
</protein>